<proteinExistence type="predicted"/>
<dbReference type="EMBL" id="CAJNOJ010000464">
    <property type="protein sequence ID" value="CAF1457729.1"/>
    <property type="molecule type" value="Genomic_DNA"/>
</dbReference>
<comment type="caution">
    <text evidence="3">The sequence shown here is derived from an EMBL/GenBank/DDBJ whole genome shotgun (WGS) entry which is preliminary data.</text>
</comment>
<evidence type="ECO:0000313" key="2">
    <source>
        <dbReference type="EMBL" id="CAF1049410.1"/>
    </source>
</evidence>
<dbReference type="OrthoDB" id="10060585at2759"/>
<keyword evidence="4" id="KW-1185">Reference proteome</keyword>
<dbReference type="AlphaFoldDB" id="A0A815Q5X1"/>
<feature type="coiled-coil region" evidence="1">
    <location>
        <begin position="29"/>
        <end position="60"/>
    </location>
</feature>
<evidence type="ECO:0000313" key="3">
    <source>
        <dbReference type="EMBL" id="CAF1457729.1"/>
    </source>
</evidence>
<gene>
    <name evidence="3" type="ORF">EDS130_LOCUS39947</name>
    <name evidence="2" type="ORF">XAT740_LOCUS15689</name>
</gene>
<evidence type="ECO:0000256" key="1">
    <source>
        <dbReference type="SAM" id="Coils"/>
    </source>
</evidence>
<protein>
    <submittedName>
        <fullName evidence="3">Uncharacterized protein</fullName>
    </submittedName>
</protein>
<sequence>MGGTLDAFEREDVRKRRTNDIEIEKQKVLDELEEKKRLAISNEEREKLKYEQTKAKTEFELEKAKLILSFQTEVGKIQAEILRARITAQSSLYERFIHFMEKTLAINTALLEQKTQLFELSLNKEGPKADAIFETAQKIDILNAQQLIDLGSEKVRELNLQNSDEINVLSSRLEHIFTTIIGHSNNGAAAITHPEND</sequence>
<dbReference type="EMBL" id="CAJNOR010000979">
    <property type="protein sequence ID" value="CAF1049410.1"/>
    <property type="molecule type" value="Genomic_DNA"/>
</dbReference>
<name>A0A815Q5X1_ADIRI</name>
<organism evidence="3 5">
    <name type="scientific">Adineta ricciae</name>
    <name type="common">Rotifer</name>
    <dbReference type="NCBI Taxonomy" id="249248"/>
    <lineage>
        <taxon>Eukaryota</taxon>
        <taxon>Metazoa</taxon>
        <taxon>Spiralia</taxon>
        <taxon>Gnathifera</taxon>
        <taxon>Rotifera</taxon>
        <taxon>Eurotatoria</taxon>
        <taxon>Bdelloidea</taxon>
        <taxon>Adinetida</taxon>
        <taxon>Adinetidae</taxon>
        <taxon>Adineta</taxon>
    </lineage>
</organism>
<accession>A0A815Q5X1</accession>
<dbReference type="Proteomes" id="UP000663828">
    <property type="component" value="Unassembled WGS sequence"/>
</dbReference>
<evidence type="ECO:0000313" key="4">
    <source>
        <dbReference type="Proteomes" id="UP000663828"/>
    </source>
</evidence>
<dbReference type="Proteomes" id="UP000663852">
    <property type="component" value="Unassembled WGS sequence"/>
</dbReference>
<evidence type="ECO:0000313" key="5">
    <source>
        <dbReference type="Proteomes" id="UP000663852"/>
    </source>
</evidence>
<reference evidence="3" key="1">
    <citation type="submission" date="2021-02" db="EMBL/GenBank/DDBJ databases">
        <authorList>
            <person name="Nowell W R."/>
        </authorList>
    </citation>
    <scope>NUCLEOTIDE SEQUENCE</scope>
</reference>
<keyword evidence="1" id="KW-0175">Coiled coil</keyword>